<reference evidence="1 2" key="1">
    <citation type="journal article" date="2014" name="Am. J. Bot.">
        <title>Genome assembly and annotation for red clover (Trifolium pratense; Fabaceae).</title>
        <authorList>
            <person name="Istvanek J."/>
            <person name="Jaros M."/>
            <person name="Krenek A."/>
            <person name="Repkova J."/>
        </authorList>
    </citation>
    <scope>NUCLEOTIDE SEQUENCE [LARGE SCALE GENOMIC DNA]</scope>
    <source>
        <strain evidence="2">cv. Tatra</strain>
        <tissue evidence="1">Young leaves</tissue>
    </source>
</reference>
<dbReference type="EMBL" id="ASHM01019163">
    <property type="protein sequence ID" value="PNY00646.1"/>
    <property type="molecule type" value="Genomic_DNA"/>
</dbReference>
<name>A0A2K3NC84_TRIPR</name>
<evidence type="ECO:0000313" key="2">
    <source>
        <dbReference type="Proteomes" id="UP000236291"/>
    </source>
</evidence>
<comment type="caution">
    <text evidence="1">The sequence shown here is derived from an EMBL/GenBank/DDBJ whole genome shotgun (WGS) entry which is preliminary data.</text>
</comment>
<protein>
    <submittedName>
        <fullName evidence="1">Uncharacterized protein</fullName>
    </submittedName>
</protein>
<proteinExistence type="predicted"/>
<dbReference type="Proteomes" id="UP000236291">
    <property type="component" value="Unassembled WGS sequence"/>
</dbReference>
<accession>A0A2K3NC84</accession>
<reference evidence="1 2" key="2">
    <citation type="journal article" date="2017" name="Front. Plant Sci.">
        <title>Gene Classification and Mining of Molecular Markers Useful in Red Clover (Trifolium pratense) Breeding.</title>
        <authorList>
            <person name="Istvanek J."/>
            <person name="Dluhosova J."/>
            <person name="Dluhos P."/>
            <person name="Patkova L."/>
            <person name="Nedelnik J."/>
            <person name="Repkova J."/>
        </authorList>
    </citation>
    <scope>NUCLEOTIDE SEQUENCE [LARGE SCALE GENOMIC DNA]</scope>
    <source>
        <strain evidence="2">cv. Tatra</strain>
        <tissue evidence="1">Young leaves</tissue>
    </source>
</reference>
<dbReference type="AlphaFoldDB" id="A0A2K3NC84"/>
<gene>
    <name evidence="1" type="ORF">L195_g023931</name>
</gene>
<organism evidence="1 2">
    <name type="scientific">Trifolium pratense</name>
    <name type="common">Red clover</name>
    <dbReference type="NCBI Taxonomy" id="57577"/>
    <lineage>
        <taxon>Eukaryota</taxon>
        <taxon>Viridiplantae</taxon>
        <taxon>Streptophyta</taxon>
        <taxon>Embryophyta</taxon>
        <taxon>Tracheophyta</taxon>
        <taxon>Spermatophyta</taxon>
        <taxon>Magnoliopsida</taxon>
        <taxon>eudicotyledons</taxon>
        <taxon>Gunneridae</taxon>
        <taxon>Pentapetalae</taxon>
        <taxon>rosids</taxon>
        <taxon>fabids</taxon>
        <taxon>Fabales</taxon>
        <taxon>Fabaceae</taxon>
        <taxon>Papilionoideae</taxon>
        <taxon>50 kb inversion clade</taxon>
        <taxon>NPAAA clade</taxon>
        <taxon>Hologalegina</taxon>
        <taxon>IRL clade</taxon>
        <taxon>Trifolieae</taxon>
        <taxon>Trifolium</taxon>
    </lineage>
</organism>
<evidence type="ECO:0000313" key="1">
    <source>
        <dbReference type="EMBL" id="PNY00646.1"/>
    </source>
</evidence>
<sequence>MVQRITPYEVSKEKTSILFSKNVDRNTRHKLVHMFGFRETHQFGEYLGVPLSDRDEVKKYHAIGWEMVTKPKDCGGLGLRRLEVMNQAWILKLSRKLASSAKDWWCEVLRSKYDCGALKGEIAVKNSASSLWKVMVKLNPQLHNLCVWVVGDETEIETWRHAWINEGLRVVEKVAVIPDDLKNIKLSELVDVNGD</sequence>